<dbReference type="InterPro" id="IPR039421">
    <property type="entry name" value="Type_1_exporter"/>
</dbReference>
<evidence type="ECO:0000256" key="2">
    <source>
        <dbReference type="ARBA" id="ARBA00022692"/>
    </source>
</evidence>
<sequence length="355" mass="40285">LATWDRQSRIAHFIVYDPNTKQSRTTHVKLHRLRFASRFLGSIARIIPEPESREGRFGIFAWLLVGMLVLTLVRNVLRFVQEYLVQTAVLQSMWDLRAECYNVALRQPITYFAKSGTTDTMSRFIQDSTELGKAQMTLFGKTLVEPAKMIASLAMAFFFSWKLTLVAMVGGPFAYVLIRQFGKTMRKSTKRALESWSDMLGVLEETLTGIRVVKAYTMQAAERKRFHRVNRQLYKQQRRMSRIEAATSPTVEILGIVAGTLAAGGAGYWVFHGEMDGEVFLACMACLFAMYDPVRKLSKVVIRFQRGDAAAERIFELRDRQQEKLIPGAPSCRDTRRKSNSSTSATAIPTRRGGQ</sequence>
<proteinExistence type="predicted"/>
<reference evidence="8" key="1">
    <citation type="journal article" date="2015" name="Nature">
        <title>Complex archaea that bridge the gap between prokaryotes and eukaryotes.</title>
        <authorList>
            <person name="Spang A."/>
            <person name="Saw J.H."/>
            <person name="Jorgensen S.L."/>
            <person name="Zaremba-Niedzwiedzka K."/>
            <person name="Martijn J."/>
            <person name="Lind A.E."/>
            <person name="van Eijk R."/>
            <person name="Schleper C."/>
            <person name="Guy L."/>
            <person name="Ettema T.J."/>
        </authorList>
    </citation>
    <scope>NUCLEOTIDE SEQUENCE</scope>
</reference>
<feature type="transmembrane region" description="Helical" evidence="6">
    <location>
        <begin position="149"/>
        <end position="178"/>
    </location>
</feature>
<dbReference type="GO" id="GO:0015421">
    <property type="term" value="F:ABC-type oligopeptide transporter activity"/>
    <property type="evidence" value="ECO:0007669"/>
    <property type="project" value="TreeGrafter"/>
</dbReference>
<dbReference type="InterPro" id="IPR011527">
    <property type="entry name" value="ABC1_TM_dom"/>
</dbReference>
<evidence type="ECO:0000259" key="7">
    <source>
        <dbReference type="PROSITE" id="PS50929"/>
    </source>
</evidence>
<feature type="transmembrane region" description="Helical" evidence="6">
    <location>
        <begin position="57"/>
        <end position="77"/>
    </location>
</feature>
<dbReference type="EMBL" id="LAZR01048692">
    <property type="protein sequence ID" value="KKK91360.1"/>
    <property type="molecule type" value="Genomic_DNA"/>
</dbReference>
<dbReference type="InterPro" id="IPR036640">
    <property type="entry name" value="ABC1_TM_sf"/>
</dbReference>
<dbReference type="AlphaFoldDB" id="A0A0F8ZZV2"/>
<organism evidence="8">
    <name type="scientific">marine sediment metagenome</name>
    <dbReference type="NCBI Taxonomy" id="412755"/>
    <lineage>
        <taxon>unclassified sequences</taxon>
        <taxon>metagenomes</taxon>
        <taxon>ecological metagenomes</taxon>
    </lineage>
</organism>
<comment type="subcellular location">
    <subcellularLocation>
        <location evidence="1">Membrane</location>
        <topology evidence="1">Multi-pass membrane protein</topology>
    </subcellularLocation>
</comment>
<evidence type="ECO:0000256" key="6">
    <source>
        <dbReference type="SAM" id="Phobius"/>
    </source>
</evidence>
<gene>
    <name evidence="8" type="ORF">LCGC14_2713740</name>
</gene>
<evidence type="ECO:0000313" key="8">
    <source>
        <dbReference type="EMBL" id="KKK91360.1"/>
    </source>
</evidence>
<accession>A0A0F8ZZV2</accession>
<evidence type="ECO:0000256" key="4">
    <source>
        <dbReference type="ARBA" id="ARBA00023136"/>
    </source>
</evidence>
<evidence type="ECO:0000256" key="3">
    <source>
        <dbReference type="ARBA" id="ARBA00022989"/>
    </source>
</evidence>
<feature type="region of interest" description="Disordered" evidence="5">
    <location>
        <begin position="326"/>
        <end position="355"/>
    </location>
</feature>
<evidence type="ECO:0000256" key="5">
    <source>
        <dbReference type="SAM" id="MobiDB-lite"/>
    </source>
</evidence>
<dbReference type="GO" id="GO:0005524">
    <property type="term" value="F:ATP binding"/>
    <property type="evidence" value="ECO:0007669"/>
    <property type="project" value="InterPro"/>
</dbReference>
<dbReference type="SUPFAM" id="SSF90123">
    <property type="entry name" value="ABC transporter transmembrane region"/>
    <property type="match status" value="1"/>
</dbReference>
<dbReference type="Pfam" id="PF00664">
    <property type="entry name" value="ABC_membrane"/>
    <property type="match status" value="1"/>
</dbReference>
<name>A0A0F8ZZV2_9ZZZZ</name>
<feature type="domain" description="ABC transmembrane type-1" evidence="7">
    <location>
        <begin position="58"/>
        <end position="306"/>
    </location>
</feature>
<feature type="transmembrane region" description="Helical" evidence="6">
    <location>
        <begin position="245"/>
        <end position="271"/>
    </location>
</feature>
<dbReference type="PANTHER" id="PTHR43394">
    <property type="entry name" value="ATP-DEPENDENT PERMEASE MDL1, MITOCHONDRIAL"/>
    <property type="match status" value="1"/>
</dbReference>
<feature type="non-terminal residue" evidence="8">
    <location>
        <position position="1"/>
    </location>
</feature>
<dbReference type="Gene3D" id="1.20.1560.10">
    <property type="entry name" value="ABC transporter type 1, transmembrane domain"/>
    <property type="match status" value="1"/>
</dbReference>
<dbReference type="PROSITE" id="PS50929">
    <property type="entry name" value="ABC_TM1F"/>
    <property type="match status" value="1"/>
</dbReference>
<keyword evidence="4 6" id="KW-0472">Membrane</keyword>
<dbReference type="PANTHER" id="PTHR43394:SF1">
    <property type="entry name" value="ATP-BINDING CASSETTE SUB-FAMILY B MEMBER 10, MITOCHONDRIAL"/>
    <property type="match status" value="1"/>
</dbReference>
<dbReference type="CDD" id="cd18552">
    <property type="entry name" value="ABC_6TM_MsbA_like"/>
    <property type="match status" value="1"/>
</dbReference>
<protein>
    <recommendedName>
        <fullName evidence="7">ABC transmembrane type-1 domain-containing protein</fullName>
    </recommendedName>
</protein>
<keyword evidence="3 6" id="KW-1133">Transmembrane helix</keyword>
<keyword evidence="2 6" id="KW-0812">Transmembrane</keyword>
<dbReference type="GO" id="GO:0016020">
    <property type="term" value="C:membrane"/>
    <property type="evidence" value="ECO:0007669"/>
    <property type="project" value="UniProtKB-SubCell"/>
</dbReference>
<evidence type="ECO:0000256" key="1">
    <source>
        <dbReference type="ARBA" id="ARBA00004141"/>
    </source>
</evidence>
<comment type="caution">
    <text evidence="8">The sequence shown here is derived from an EMBL/GenBank/DDBJ whole genome shotgun (WGS) entry which is preliminary data.</text>
</comment>